<evidence type="ECO:0000313" key="2">
    <source>
        <dbReference type="Proteomes" id="UP000198873"/>
    </source>
</evidence>
<reference evidence="2" key="1">
    <citation type="submission" date="2016-10" db="EMBL/GenBank/DDBJ databases">
        <authorList>
            <person name="Varghese N."/>
            <person name="Submissions S."/>
        </authorList>
    </citation>
    <scope>NUCLEOTIDE SEQUENCE [LARGE SCALE GENOMIC DNA]</scope>
    <source>
        <strain evidence="2">CGMCC 4.7047</strain>
    </source>
</reference>
<evidence type="ECO:0000313" key="1">
    <source>
        <dbReference type="EMBL" id="SFT03067.1"/>
    </source>
</evidence>
<dbReference type="Proteomes" id="UP000198873">
    <property type="component" value="Unassembled WGS sequence"/>
</dbReference>
<organism evidence="1 2">
    <name type="scientific">Streptomyces harbinensis</name>
    <dbReference type="NCBI Taxonomy" id="1176198"/>
    <lineage>
        <taxon>Bacteria</taxon>
        <taxon>Bacillati</taxon>
        <taxon>Actinomycetota</taxon>
        <taxon>Actinomycetes</taxon>
        <taxon>Kitasatosporales</taxon>
        <taxon>Streptomycetaceae</taxon>
        <taxon>Streptomyces</taxon>
    </lineage>
</organism>
<dbReference type="STRING" id="1176198.SAMN05444716_10643"/>
<gene>
    <name evidence="1" type="ORF">SAMN05444716_10643</name>
</gene>
<proteinExistence type="predicted"/>
<protein>
    <submittedName>
        <fullName evidence="1">Uncharacterized protein</fullName>
    </submittedName>
</protein>
<sequence>MFNSPQLLRVMGEIDLLMERNFDAKGDAAEFKSILDEVVRSRGYLWISGD</sequence>
<dbReference type="EMBL" id="FPAB01000006">
    <property type="protein sequence ID" value="SFT03067.1"/>
    <property type="molecule type" value="Genomic_DNA"/>
</dbReference>
<keyword evidence="2" id="KW-1185">Reference proteome</keyword>
<name>A0A1I6UP63_9ACTN</name>
<accession>A0A1I6UP63</accession>
<dbReference type="AlphaFoldDB" id="A0A1I6UP63"/>